<dbReference type="InterPro" id="IPR036663">
    <property type="entry name" value="Fumarylacetoacetase_C_sf"/>
</dbReference>
<dbReference type="OrthoDB" id="2273115at2"/>
<dbReference type="PANTHER" id="PTHR43211:SF1">
    <property type="entry name" value="BLL6422 PROTEIN"/>
    <property type="match status" value="1"/>
</dbReference>
<dbReference type="EMBL" id="FNVT01000030">
    <property type="protein sequence ID" value="SEH02860.1"/>
    <property type="molecule type" value="Genomic_DNA"/>
</dbReference>
<reference evidence="2 3" key="1">
    <citation type="submission" date="2016-10" db="EMBL/GenBank/DDBJ databases">
        <authorList>
            <person name="de Groot N.N."/>
        </authorList>
    </citation>
    <scope>NUCLEOTIDE SEQUENCE [LARGE SCALE GENOMIC DNA]</scope>
    <source>
        <strain evidence="2 3">CGMCC 4.7037</strain>
    </source>
</reference>
<evidence type="ECO:0000259" key="1">
    <source>
        <dbReference type="Pfam" id="PF01557"/>
    </source>
</evidence>
<dbReference type="GO" id="GO:0003824">
    <property type="term" value="F:catalytic activity"/>
    <property type="evidence" value="ECO:0007669"/>
    <property type="project" value="InterPro"/>
</dbReference>
<evidence type="ECO:0000313" key="3">
    <source>
        <dbReference type="Proteomes" id="UP000236732"/>
    </source>
</evidence>
<accession>A0A1H6EYA0</accession>
<evidence type="ECO:0000313" key="2">
    <source>
        <dbReference type="EMBL" id="SEH02860.1"/>
    </source>
</evidence>
<dbReference type="AlphaFoldDB" id="A0A1H6EYA0"/>
<dbReference type="Gene3D" id="3.90.850.10">
    <property type="entry name" value="Fumarylacetoacetase-like, C-terminal domain"/>
    <property type="match status" value="1"/>
</dbReference>
<sequence length="311" mass="32899">MRFVTYASSAGDRAGVLVAEEVYALPPGVRLVDLLGDLPAAGEAALRDPAEVVPLESVRLRAPIPDPPTVRDFMTFEQHVEGVAKLMGAAVPEQWYAAPSFYFTNPYAVIGPHDDVPVPPGCGVFDFELEVAAVIGRGGRDLGVEEAEAHIAGYTLMNDWSARDIQLAEMEVRLGPVKGKDTATTLGPVLVTPDELAPYRAGNAFDLSMTAAVNGLTVGGDRWSNMAFSYPQIIAYASRGTEVRAGDVLGSGTCGGGCLAELWGRLGFEAHAPLAPGDTVTISVDLLGVQRSRVVEGPEPVEDDLRALRSP</sequence>
<proteinExistence type="predicted"/>
<dbReference type="Proteomes" id="UP000236732">
    <property type="component" value="Unassembled WGS sequence"/>
</dbReference>
<protein>
    <submittedName>
        <fullName evidence="2">2-keto-4-pentenoate hydratase/2-oxohepta-3-ene-1,7-dioic acid hydratase (Catechol pathway)</fullName>
    </submittedName>
</protein>
<dbReference type="RefSeq" id="WP_103963878.1">
    <property type="nucleotide sequence ID" value="NZ_FNVT01000030.1"/>
</dbReference>
<keyword evidence="3" id="KW-1185">Reference proteome</keyword>
<organism evidence="2 3">
    <name type="scientific">Nonomuraea solani</name>
    <dbReference type="NCBI Taxonomy" id="1144553"/>
    <lineage>
        <taxon>Bacteria</taxon>
        <taxon>Bacillati</taxon>
        <taxon>Actinomycetota</taxon>
        <taxon>Actinomycetes</taxon>
        <taxon>Streptosporangiales</taxon>
        <taxon>Streptosporangiaceae</taxon>
        <taxon>Nonomuraea</taxon>
    </lineage>
</organism>
<dbReference type="PANTHER" id="PTHR43211">
    <property type="entry name" value="FUMARYLACETOACETATE HYDROLASE"/>
    <property type="match status" value="1"/>
</dbReference>
<dbReference type="SUPFAM" id="SSF56529">
    <property type="entry name" value="FAH"/>
    <property type="match status" value="1"/>
</dbReference>
<dbReference type="InterPro" id="IPR011234">
    <property type="entry name" value="Fumarylacetoacetase-like_C"/>
</dbReference>
<gene>
    <name evidence="2" type="ORF">SAMN05444920_13085</name>
</gene>
<name>A0A1H6EYA0_9ACTN</name>
<dbReference type="Pfam" id="PF01557">
    <property type="entry name" value="FAA_hydrolase"/>
    <property type="match status" value="1"/>
</dbReference>
<feature type="domain" description="Fumarylacetoacetase-like C-terminal" evidence="1">
    <location>
        <begin position="71"/>
        <end position="295"/>
    </location>
</feature>